<dbReference type="RefSeq" id="WP_150961778.1">
    <property type="nucleotide sequence ID" value="NZ_VZZJ01000002.1"/>
</dbReference>
<feature type="compositionally biased region" description="Low complexity" evidence="1">
    <location>
        <begin position="86"/>
        <end position="95"/>
    </location>
</feature>
<evidence type="ECO:0000313" key="2">
    <source>
        <dbReference type="EMBL" id="KAB1075716.1"/>
    </source>
</evidence>
<feature type="region of interest" description="Disordered" evidence="1">
    <location>
        <begin position="60"/>
        <end position="111"/>
    </location>
</feature>
<dbReference type="Proteomes" id="UP000441523">
    <property type="component" value="Unassembled WGS sequence"/>
</dbReference>
<organism evidence="2 3">
    <name type="scientific">Methylobacterium planeticum</name>
    <dbReference type="NCBI Taxonomy" id="2615211"/>
    <lineage>
        <taxon>Bacteria</taxon>
        <taxon>Pseudomonadati</taxon>
        <taxon>Pseudomonadota</taxon>
        <taxon>Alphaproteobacteria</taxon>
        <taxon>Hyphomicrobiales</taxon>
        <taxon>Methylobacteriaceae</taxon>
        <taxon>Methylobacterium</taxon>
    </lineage>
</organism>
<dbReference type="AlphaFoldDB" id="A0A6N6MXY3"/>
<reference evidence="2 3" key="1">
    <citation type="submission" date="2019-09" db="EMBL/GenBank/DDBJ databases">
        <title>YIM 132548 draft genome.</title>
        <authorList>
            <person name="Jiang L."/>
        </authorList>
    </citation>
    <scope>NUCLEOTIDE SEQUENCE [LARGE SCALE GENOMIC DNA]</scope>
    <source>
        <strain evidence="2 3">YIM 132548</strain>
    </source>
</reference>
<name>A0A6N6MXY3_9HYPH</name>
<proteinExistence type="predicted"/>
<comment type="caution">
    <text evidence="2">The sequence shown here is derived from an EMBL/GenBank/DDBJ whole genome shotgun (WGS) entry which is preliminary data.</text>
</comment>
<accession>A0A6N6MXY3</accession>
<evidence type="ECO:0000256" key="1">
    <source>
        <dbReference type="SAM" id="MobiDB-lite"/>
    </source>
</evidence>
<keyword evidence="3" id="KW-1185">Reference proteome</keyword>
<protein>
    <submittedName>
        <fullName evidence="2">Uncharacterized protein</fullName>
    </submittedName>
</protein>
<gene>
    <name evidence="2" type="ORF">F6X51_03355</name>
</gene>
<dbReference type="EMBL" id="VZZJ01000002">
    <property type="protein sequence ID" value="KAB1075716.1"/>
    <property type="molecule type" value="Genomic_DNA"/>
</dbReference>
<sequence length="111" mass="11774">MILAAVVACAIAGVMVLSMTKRSRRAPMRMPNELDDDDTEMLLGTIRRPESPIDRTVQILDLEPIAREPARGQAPSRGSGQGSGQSSGQVSGQVSYPMPADGPGRAPSETR</sequence>
<evidence type="ECO:0000313" key="3">
    <source>
        <dbReference type="Proteomes" id="UP000441523"/>
    </source>
</evidence>